<protein>
    <submittedName>
        <fullName evidence="1">Uncharacterized protein</fullName>
    </submittedName>
</protein>
<evidence type="ECO:0000313" key="2">
    <source>
        <dbReference type="Proteomes" id="UP001159363"/>
    </source>
</evidence>
<dbReference type="Proteomes" id="UP001159363">
    <property type="component" value="Chromosome 1"/>
</dbReference>
<accession>A0ABQ9IIT0</accession>
<keyword evidence="2" id="KW-1185">Reference proteome</keyword>
<gene>
    <name evidence="1" type="ORF">PR048_001954</name>
</gene>
<reference evidence="1 2" key="1">
    <citation type="submission" date="2023-02" db="EMBL/GenBank/DDBJ databases">
        <title>LHISI_Scaffold_Assembly.</title>
        <authorList>
            <person name="Stuart O.P."/>
            <person name="Cleave R."/>
            <person name="Magrath M.J.L."/>
            <person name="Mikheyev A.S."/>
        </authorList>
    </citation>
    <scope>NUCLEOTIDE SEQUENCE [LARGE SCALE GENOMIC DNA]</scope>
    <source>
        <strain evidence="1">Daus_M_001</strain>
        <tissue evidence="1">Leg muscle</tissue>
    </source>
</reference>
<evidence type="ECO:0000313" key="1">
    <source>
        <dbReference type="EMBL" id="KAJ8896610.1"/>
    </source>
</evidence>
<proteinExistence type="predicted"/>
<organism evidence="1 2">
    <name type="scientific">Dryococelus australis</name>
    <dbReference type="NCBI Taxonomy" id="614101"/>
    <lineage>
        <taxon>Eukaryota</taxon>
        <taxon>Metazoa</taxon>
        <taxon>Ecdysozoa</taxon>
        <taxon>Arthropoda</taxon>
        <taxon>Hexapoda</taxon>
        <taxon>Insecta</taxon>
        <taxon>Pterygota</taxon>
        <taxon>Neoptera</taxon>
        <taxon>Polyneoptera</taxon>
        <taxon>Phasmatodea</taxon>
        <taxon>Verophasmatodea</taxon>
        <taxon>Anareolatae</taxon>
        <taxon>Phasmatidae</taxon>
        <taxon>Eurycanthinae</taxon>
        <taxon>Dryococelus</taxon>
    </lineage>
</organism>
<name>A0ABQ9IIT0_9NEOP</name>
<sequence>MAIYLPYYNSADLAVVLGRTANIDIQLPDVTDASPPADAIQLATNKDDASNEPLMPRCKNATTSSQSEASMQTPTATCGTPCDIHRCRCLSSANTVAQVSMGLRRRGERKQVIWGSHLYNIVVVVSSEWTYHQYLQNIALEQVIGLKCAEKLPEYCNEHAPLASREWRPPVLKLQKYHLNKVLEARAIYGNYIKDENNIILASKPSSLSTHVEFYTKDFMHEIMRIGGMVEEIYIQSEPMCALTDGRTDWLSTGYLLLPLYWLLHLR</sequence>
<dbReference type="EMBL" id="JARBHB010000001">
    <property type="protein sequence ID" value="KAJ8896610.1"/>
    <property type="molecule type" value="Genomic_DNA"/>
</dbReference>
<comment type="caution">
    <text evidence="1">The sequence shown here is derived from an EMBL/GenBank/DDBJ whole genome shotgun (WGS) entry which is preliminary data.</text>
</comment>